<dbReference type="Gene3D" id="3.20.20.70">
    <property type="entry name" value="Aldolase class I"/>
    <property type="match status" value="1"/>
</dbReference>
<evidence type="ECO:0000313" key="10">
    <source>
        <dbReference type="EMBL" id="MUG33173.1"/>
    </source>
</evidence>
<comment type="similarity">
    <text evidence="5">Belongs to the FMN-dependent alpha-hydroxy acid dehydrogenase family.</text>
</comment>
<proteinExistence type="inferred from homology"/>
<reference evidence="10 11" key="1">
    <citation type="journal article" date="2019" name="PLoS ONE">
        <title>Pup mortality in New Zealand sea lions (Phocarctos hookeri) at Enderby Island, Auckland Islands, 2013-18.</title>
        <authorList>
            <person name="Michael S.A."/>
            <person name="Hayman D.T.S."/>
            <person name="Gray R."/>
            <person name="Zhang J."/>
            <person name="Rogers L."/>
            <person name="Roe W.D."/>
        </authorList>
    </citation>
    <scope>NUCLEOTIDE SEQUENCE [LARGE SCALE GENOMIC DNA]</scope>
    <source>
        <strain evidence="10 11">SM868</strain>
    </source>
</reference>
<feature type="binding site" evidence="7">
    <location>
        <begin position="112"/>
        <end position="114"/>
    </location>
    <ligand>
        <name>FMN</name>
        <dbReference type="ChEBI" id="CHEBI:58210"/>
    </ligand>
</feature>
<organism evidence="10 11">
    <name type="scientific">Psychrobacter sanguinis</name>
    <dbReference type="NCBI Taxonomy" id="861445"/>
    <lineage>
        <taxon>Bacteria</taxon>
        <taxon>Pseudomonadati</taxon>
        <taxon>Pseudomonadota</taxon>
        <taxon>Gammaproteobacteria</taxon>
        <taxon>Moraxellales</taxon>
        <taxon>Moraxellaceae</taxon>
        <taxon>Psychrobacter</taxon>
    </lineage>
</organism>
<feature type="active site" description="Proton acceptor" evidence="6">
    <location>
        <position position="303"/>
    </location>
</feature>
<keyword evidence="2 7" id="KW-0285">Flavoprotein</keyword>
<dbReference type="CDD" id="cd02809">
    <property type="entry name" value="alpha_hydroxyacid_oxid_FMN"/>
    <property type="match status" value="1"/>
</dbReference>
<evidence type="ECO:0000256" key="6">
    <source>
        <dbReference type="PIRSR" id="PIRSR000138-1"/>
    </source>
</evidence>
<comment type="caution">
    <text evidence="10">The sequence shown here is derived from an EMBL/GenBank/DDBJ whole genome shotgun (WGS) entry which is preliminary data.</text>
</comment>
<feature type="binding site" evidence="7">
    <location>
        <position position="279"/>
    </location>
    <ligand>
        <name>FMN</name>
        <dbReference type="ChEBI" id="CHEBI:58210"/>
    </ligand>
</feature>
<evidence type="ECO:0000256" key="2">
    <source>
        <dbReference type="ARBA" id="ARBA00022630"/>
    </source>
</evidence>
<evidence type="ECO:0000256" key="1">
    <source>
        <dbReference type="ARBA" id="ARBA00001917"/>
    </source>
</evidence>
<feature type="domain" description="FMN hydroxy acid dehydrogenase" evidence="9">
    <location>
        <begin position="29"/>
        <end position="407"/>
    </location>
</feature>
<dbReference type="PANTHER" id="PTHR10578">
    <property type="entry name" value="S -2-HYDROXY-ACID OXIDASE-RELATED"/>
    <property type="match status" value="1"/>
</dbReference>
<dbReference type="InterPro" id="IPR037396">
    <property type="entry name" value="FMN_HAD"/>
</dbReference>
<gene>
    <name evidence="10" type="ORF">GB996_10255</name>
</gene>
<dbReference type="InterPro" id="IPR000262">
    <property type="entry name" value="FMN-dep_DH"/>
</dbReference>
<dbReference type="InterPro" id="IPR013785">
    <property type="entry name" value="Aldolase_TIM"/>
</dbReference>
<feature type="binding site" evidence="7">
    <location>
        <position position="141"/>
    </location>
    <ligand>
        <name>FMN</name>
        <dbReference type="ChEBI" id="CHEBI:58210"/>
    </ligand>
</feature>
<feature type="binding site" evidence="7">
    <location>
        <position position="172"/>
    </location>
    <ligand>
        <name>FMN</name>
        <dbReference type="ChEBI" id="CHEBI:58210"/>
    </ligand>
</feature>
<dbReference type="InterPro" id="IPR012133">
    <property type="entry name" value="Alpha-hydoxy_acid_DH_FMN"/>
</dbReference>
<evidence type="ECO:0000256" key="8">
    <source>
        <dbReference type="SAM" id="MobiDB-lite"/>
    </source>
</evidence>
<accession>A0A844M2Y5</accession>
<name>A0A844M2Y5_9GAMM</name>
<dbReference type="Pfam" id="PF01070">
    <property type="entry name" value="FMN_dh"/>
    <property type="match status" value="1"/>
</dbReference>
<feature type="binding site" evidence="7">
    <location>
        <position position="301"/>
    </location>
    <ligand>
        <name>FMN</name>
        <dbReference type="ChEBI" id="CHEBI:58210"/>
    </ligand>
</feature>
<dbReference type="PANTHER" id="PTHR10578:SF107">
    <property type="entry name" value="2-HYDROXYACID OXIDASE 1"/>
    <property type="match status" value="1"/>
</dbReference>
<comment type="cofactor">
    <cofactor evidence="1">
        <name>FMN</name>
        <dbReference type="ChEBI" id="CHEBI:58210"/>
    </cofactor>
</comment>
<dbReference type="OrthoDB" id="9770452at2"/>
<dbReference type="EMBL" id="WFKQ01000011">
    <property type="protein sequence ID" value="MUG33173.1"/>
    <property type="molecule type" value="Genomic_DNA"/>
</dbReference>
<dbReference type="GO" id="GO:0010181">
    <property type="term" value="F:FMN binding"/>
    <property type="evidence" value="ECO:0007669"/>
    <property type="project" value="InterPro"/>
</dbReference>
<evidence type="ECO:0000256" key="4">
    <source>
        <dbReference type="ARBA" id="ARBA00023002"/>
    </source>
</evidence>
<dbReference type="PIRSF" id="PIRSF000138">
    <property type="entry name" value="Al-hdrx_acd_dh"/>
    <property type="match status" value="1"/>
</dbReference>
<feature type="binding site" evidence="7">
    <location>
        <position position="216"/>
    </location>
    <ligand>
        <name>glyoxylate</name>
        <dbReference type="ChEBI" id="CHEBI:36655"/>
    </ligand>
</feature>
<evidence type="ECO:0000256" key="3">
    <source>
        <dbReference type="ARBA" id="ARBA00022643"/>
    </source>
</evidence>
<protein>
    <recommendedName>
        <fullName evidence="9">FMN hydroxy acid dehydrogenase domain-containing protein</fullName>
    </recommendedName>
</protein>
<sequence length="407" mass="44664">MSASFQSSTHQQPHNHTYQQQRWQPLWSQIPNELVTLADYEHAARQHLPVQMQALLFENNLTSDSNKDALDRYHWLPRVLNSKPIDTSCHLYNPHSAVPLDMHLTHPLWLSPVAHQGLYHPQAELETMQAAQVMNTPIVLSSFGNTPFNQLLPQANVGVVQWYWQALPPAQQITVQSTGALTQARREYNLQLIDELIEGGLQLLVLTVDAPHTGVRAVSRRLGAQLPDYCQAVNMPSFSHHHSSLNVSENSLTHLLAQAPTWEDIIWLVARCPVPVMLKGILHPKDAQLAKDSGCAGIIASNHGRRVLADIMPVASCLPKLREYVGDDMIIIADGGVSSGSDMAKLITLGADAVGIGRGYIYGLALAGALGVAHVNKLLLEELEVTMAILGVGSLSELRPDLLSCIN</sequence>
<dbReference type="SUPFAM" id="SSF51395">
    <property type="entry name" value="FMN-linked oxidoreductases"/>
    <property type="match status" value="1"/>
</dbReference>
<feature type="binding site" evidence="7">
    <location>
        <position position="306"/>
    </location>
    <ligand>
        <name>glyoxylate</name>
        <dbReference type="ChEBI" id="CHEBI:36655"/>
    </ligand>
</feature>
<dbReference type="GO" id="GO:0016491">
    <property type="term" value="F:oxidoreductase activity"/>
    <property type="evidence" value="ECO:0007669"/>
    <property type="project" value="UniProtKB-KW"/>
</dbReference>
<feature type="binding site" evidence="7">
    <location>
        <begin position="357"/>
        <end position="358"/>
    </location>
    <ligand>
        <name>FMN</name>
        <dbReference type="ChEBI" id="CHEBI:58210"/>
    </ligand>
</feature>
<evidence type="ECO:0000256" key="7">
    <source>
        <dbReference type="PIRSR" id="PIRSR000138-2"/>
    </source>
</evidence>
<dbReference type="Proteomes" id="UP000442109">
    <property type="component" value="Unassembled WGS sequence"/>
</dbReference>
<keyword evidence="3 7" id="KW-0288">FMN</keyword>
<feature type="binding site" evidence="7">
    <location>
        <position position="207"/>
    </location>
    <ligand>
        <name>FMN</name>
        <dbReference type="ChEBI" id="CHEBI:58210"/>
    </ligand>
</feature>
<feature type="region of interest" description="Disordered" evidence="8">
    <location>
        <begin position="1"/>
        <end position="22"/>
    </location>
</feature>
<dbReference type="PROSITE" id="PS51349">
    <property type="entry name" value="FMN_HYDROXY_ACID_DH_2"/>
    <property type="match status" value="1"/>
</dbReference>
<keyword evidence="11" id="KW-1185">Reference proteome</keyword>
<feature type="binding site" evidence="7">
    <location>
        <position position="303"/>
    </location>
    <ligand>
        <name>glyoxylate</name>
        <dbReference type="ChEBI" id="CHEBI:36655"/>
    </ligand>
</feature>
<evidence type="ECO:0000259" key="9">
    <source>
        <dbReference type="PROSITE" id="PS51349"/>
    </source>
</evidence>
<evidence type="ECO:0000256" key="5">
    <source>
        <dbReference type="ARBA" id="ARBA00024042"/>
    </source>
</evidence>
<dbReference type="AlphaFoldDB" id="A0A844M2Y5"/>
<dbReference type="RefSeq" id="WP_155587608.1">
    <property type="nucleotide sequence ID" value="NZ_WFKQ01000011.1"/>
</dbReference>
<evidence type="ECO:0000313" key="11">
    <source>
        <dbReference type="Proteomes" id="UP000442109"/>
    </source>
</evidence>
<keyword evidence="4" id="KW-0560">Oxidoreductase</keyword>